<dbReference type="PROSITE" id="PS50067">
    <property type="entry name" value="KINESIN_MOTOR_2"/>
    <property type="match status" value="1"/>
</dbReference>
<dbReference type="GO" id="GO:0003777">
    <property type="term" value="F:microtubule motor activity"/>
    <property type="evidence" value="ECO:0007669"/>
    <property type="project" value="InterPro"/>
</dbReference>
<proteinExistence type="inferred from homology"/>
<organism evidence="4 5">
    <name type="scientific">Fraxinus pennsylvanica</name>
    <dbReference type="NCBI Taxonomy" id="56036"/>
    <lineage>
        <taxon>Eukaryota</taxon>
        <taxon>Viridiplantae</taxon>
        <taxon>Streptophyta</taxon>
        <taxon>Embryophyta</taxon>
        <taxon>Tracheophyta</taxon>
        <taxon>Spermatophyta</taxon>
        <taxon>Magnoliopsida</taxon>
        <taxon>eudicotyledons</taxon>
        <taxon>Gunneridae</taxon>
        <taxon>Pentapetalae</taxon>
        <taxon>asterids</taxon>
        <taxon>lamiids</taxon>
        <taxon>Lamiales</taxon>
        <taxon>Oleaceae</taxon>
        <taxon>Oleeae</taxon>
        <taxon>Fraxinus</taxon>
    </lineage>
</organism>
<evidence type="ECO:0000256" key="1">
    <source>
        <dbReference type="ARBA" id="ARBA00023175"/>
    </source>
</evidence>
<evidence type="ECO:0000313" key="4">
    <source>
        <dbReference type="EMBL" id="CAI9770768.1"/>
    </source>
</evidence>
<dbReference type="InterPro" id="IPR027417">
    <property type="entry name" value="P-loop_NTPase"/>
</dbReference>
<sequence length="213" mass="23860">MENAASYRADEWNVNKWAWEGTLKVISKGEECIIRLEDKKTGELYARAFLRDGEPHPVEPVIDSSRYFVLRVEENIDGVGINPQQSAAWIKFCFCSIFSGAIGFSFPSYIPFLPGNGDGMVKKVYEDSVSVGDKTYTFDSVLDSKSSQEDVYQLVGTSLVKDALAGYNTSILAYGQYGCPLYGDVFGVLQQDQPNYEEEPVDKTKHWGDLEED</sequence>
<dbReference type="GO" id="GO:0005524">
    <property type="term" value="F:ATP binding"/>
    <property type="evidence" value="ECO:0007669"/>
    <property type="project" value="InterPro"/>
</dbReference>
<dbReference type="Pfam" id="PF00225">
    <property type="entry name" value="Kinesin"/>
    <property type="match status" value="1"/>
</dbReference>
<dbReference type="Pfam" id="PF07933">
    <property type="entry name" value="DUF1681"/>
    <property type="match status" value="1"/>
</dbReference>
<dbReference type="EMBL" id="OU503046">
    <property type="protein sequence ID" value="CAI9770768.1"/>
    <property type="molecule type" value="Genomic_DNA"/>
</dbReference>
<dbReference type="InterPro" id="IPR011993">
    <property type="entry name" value="PH-like_dom_sf"/>
</dbReference>
<dbReference type="GO" id="GO:0008017">
    <property type="term" value="F:microtubule binding"/>
    <property type="evidence" value="ECO:0007669"/>
    <property type="project" value="InterPro"/>
</dbReference>
<reference evidence="4" key="1">
    <citation type="submission" date="2023-05" db="EMBL/GenBank/DDBJ databases">
        <authorList>
            <person name="Huff M."/>
        </authorList>
    </citation>
    <scope>NUCLEOTIDE SEQUENCE</scope>
</reference>
<gene>
    <name evidence="4" type="ORF">FPE_LOCUS18198</name>
</gene>
<accession>A0AAD1ZJ76</accession>
<keyword evidence="5" id="KW-1185">Reference proteome</keyword>
<dbReference type="InterPro" id="IPR012466">
    <property type="entry name" value="NECAP_PHear"/>
</dbReference>
<dbReference type="GO" id="GO:0007018">
    <property type="term" value="P:microtubule-based movement"/>
    <property type="evidence" value="ECO:0007669"/>
    <property type="project" value="InterPro"/>
</dbReference>
<dbReference type="SUPFAM" id="SSF52540">
    <property type="entry name" value="P-loop containing nucleoside triphosphate hydrolases"/>
    <property type="match status" value="1"/>
</dbReference>
<dbReference type="Gene3D" id="3.40.850.10">
    <property type="entry name" value="Kinesin motor domain"/>
    <property type="match status" value="1"/>
</dbReference>
<dbReference type="GO" id="GO:0006897">
    <property type="term" value="P:endocytosis"/>
    <property type="evidence" value="ECO:0007669"/>
    <property type="project" value="InterPro"/>
</dbReference>
<protein>
    <recommendedName>
        <fullName evidence="3">Kinesin motor domain-containing protein</fullName>
    </recommendedName>
</protein>
<name>A0AAD1ZJ76_9LAMI</name>
<comment type="caution">
    <text evidence="2">Lacks conserved residue(s) required for the propagation of feature annotation.</text>
</comment>
<dbReference type="GO" id="GO:0030125">
    <property type="term" value="C:clathrin vesicle coat"/>
    <property type="evidence" value="ECO:0007669"/>
    <property type="project" value="TreeGrafter"/>
</dbReference>
<dbReference type="PANTHER" id="PTHR12847:SF9">
    <property type="entry name" value="NECAP-LIKE PROTEIN CG9132"/>
    <property type="match status" value="1"/>
</dbReference>
<dbReference type="SUPFAM" id="SSF50729">
    <property type="entry name" value="PH domain-like"/>
    <property type="match status" value="1"/>
</dbReference>
<evidence type="ECO:0000256" key="2">
    <source>
        <dbReference type="PROSITE-ProRule" id="PRU00283"/>
    </source>
</evidence>
<keyword evidence="1" id="KW-0505">Motor protein</keyword>
<dbReference type="Proteomes" id="UP000834106">
    <property type="component" value="Chromosome 11"/>
</dbReference>
<comment type="similarity">
    <text evidence="2">Belongs to the TRAFAC class myosin-kinesin ATPase superfamily. Kinesin family.</text>
</comment>
<dbReference type="InterPro" id="IPR036961">
    <property type="entry name" value="Kinesin_motor_dom_sf"/>
</dbReference>
<dbReference type="Gene3D" id="2.30.29.30">
    <property type="entry name" value="Pleckstrin-homology domain (PH domain)/Phosphotyrosine-binding domain (PTB)"/>
    <property type="match status" value="1"/>
</dbReference>
<dbReference type="AlphaFoldDB" id="A0AAD1ZJ76"/>
<dbReference type="InterPro" id="IPR001752">
    <property type="entry name" value="Kinesin_motor_dom"/>
</dbReference>
<feature type="domain" description="Kinesin motor" evidence="3">
    <location>
        <begin position="105"/>
        <end position="213"/>
    </location>
</feature>
<dbReference type="PANTHER" id="PTHR12847">
    <property type="entry name" value="ATP-BINDING CASSETTE ABC TRANSPORTER-RELATED"/>
    <property type="match status" value="1"/>
</dbReference>
<evidence type="ECO:0000313" key="5">
    <source>
        <dbReference type="Proteomes" id="UP000834106"/>
    </source>
</evidence>
<evidence type="ECO:0000259" key="3">
    <source>
        <dbReference type="PROSITE" id="PS50067"/>
    </source>
</evidence>